<accession>A0A0K1QAI1</accession>
<organism evidence="1 2">
    <name type="scientific">Labilithrix luteola</name>
    <dbReference type="NCBI Taxonomy" id="1391654"/>
    <lineage>
        <taxon>Bacteria</taxon>
        <taxon>Pseudomonadati</taxon>
        <taxon>Myxococcota</taxon>
        <taxon>Polyangia</taxon>
        <taxon>Polyangiales</taxon>
        <taxon>Labilitrichaceae</taxon>
        <taxon>Labilithrix</taxon>
    </lineage>
</organism>
<reference evidence="1 2" key="1">
    <citation type="submission" date="2015-08" db="EMBL/GenBank/DDBJ databases">
        <authorList>
            <person name="Babu N.S."/>
            <person name="Beckwith C.J."/>
            <person name="Beseler K.G."/>
            <person name="Brison A."/>
            <person name="Carone J.V."/>
            <person name="Caskin T.P."/>
            <person name="Diamond M."/>
            <person name="Durham M.E."/>
            <person name="Foxe J.M."/>
            <person name="Go M."/>
            <person name="Henderson B.A."/>
            <person name="Jones I.B."/>
            <person name="McGettigan J.A."/>
            <person name="Micheletti S.J."/>
            <person name="Nasrallah M.E."/>
            <person name="Ortiz D."/>
            <person name="Piller C.R."/>
            <person name="Privatt S.R."/>
            <person name="Schneider S.L."/>
            <person name="Sharp S."/>
            <person name="Smith T.C."/>
            <person name="Stanton J.D."/>
            <person name="Ullery H.E."/>
            <person name="Wilson R.J."/>
            <person name="Serrano M.G."/>
            <person name="Buck G."/>
            <person name="Lee V."/>
            <person name="Wang Y."/>
            <person name="Carvalho R."/>
            <person name="Voegtly L."/>
            <person name="Shi R."/>
            <person name="Duckworth R."/>
            <person name="Johnson A."/>
            <person name="Loviza R."/>
            <person name="Walstead R."/>
            <person name="Shah Z."/>
            <person name="Kiflezghi M."/>
            <person name="Wade K."/>
            <person name="Ball S.L."/>
            <person name="Bradley K.W."/>
            <person name="Asai D.J."/>
            <person name="Bowman C.A."/>
            <person name="Russell D.A."/>
            <person name="Pope W.H."/>
            <person name="Jacobs-Sera D."/>
            <person name="Hendrix R.W."/>
            <person name="Hatfull G.F."/>
        </authorList>
    </citation>
    <scope>NUCLEOTIDE SEQUENCE [LARGE SCALE GENOMIC DNA]</scope>
    <source>
        <strain evidence="1 2">DSM 27648</strain>
    </source>
</reference>
<dbReference type="EMBL" id="CP012333">
    <property type="protein sequence ID" value="AKV02687.1"/>
    <property type="molecule type" value="Genomic_DNA"/>
</dbReference>
<evidence type="ECO:0000313" key="1">
    <source>
        <dbReference type="EMBL" id="AKV02687.1"/>
    </source>
</evidence>
<dbReference type="AlphaFoldDB" id="A0A0K1QAI1"/>
<sequence>MICAANAETLDGLEAYLSKVGMRVKGRRRLEDCLDEASDAAFALVLFPDDFAWRSVEAVVAELAARCKDTLLIVVTSRLKDFERFARAHENVAVVPRPVWGWTILDAIRAHAEADEGSGLEDDEARRERSE</sequence>
<proteinExistence type="predicted"/>
<evidence type="ECO:0000313" key="2">
    <source>
        <dbReference type="Proteomes" id="UP000064967"/>
    </source>
</evidence>
<gene>
    <name evidence="1" type="ORF">AKJ09_09350</name>
</gene>
<keyword evidence="2" id="KW-1185">Reference proteome</keyword>
<dbReference type="KEGG" id="llu:AKJ09_09350"/>
<dbReference type="Proteomes" id="UP000064967">
    <property type="component" value="Chromosome"/>
</dbReference>
<protein>
    <recommendedName>
        <fullName evidence="3">Response regulatory domain-containing protein</fullName>
    </recommendedName>
</protein>
<evidence type="ECO:0008006" key="3">
    <source>
        <dbReference type="Google" id="ProtNLM"/>
    </source>
</evidence>
<dbReference type="STRING" id="1391654.AKJ09_09350"/>
<name>A0A0K1QAI1_9BACT</name>